<protein>
    <submittedName>
        <fullName evidence="2">Uncharacterized protein</fullName>
    </submittedName>
</protein>
<dbReference type="WBParaSite" id="ACRNAN_scaffold994.g22155.t1">
    <property type="protein sequence ID" value="ACRNAN_scaffold994.g22155.t1"/>
    <property type="gene ID" value="ACRNAN_scaffold994.g22155"/>
</dbReference>
<proteinExistence type="predicted"/>
<dbReference type="Proteomes" id="UP000887540">
    <property type="component" value="Unplaced"/>
</dbReference>
<organism evidence="1 2">
    <name type="scientific">Acrobeloides nanus</name>
    <dbReference type="NCBI Taxonomy" id="290746"/>
    <lineage>
        <taxon>Eukaryota</taxon>
        <taxon>Metazoa</taxon>
        <taxon>Ecdysozoa</taxon>
        <taxon>Nematoda</taxon>
        <taxon>Chromadorea</taxon>
        <taxon>Rhabditida</taxon>
        <taxon>Tylenchina</taxon>
        <taxon>Cephalobomorpha</taxon>
        <taxon>Cephaloboidea</taxon>
        <taxon>Cephalobidae</taxon>
        <taxon>Acrobeloides</taxon>
    </lineage>
</organism>
<sequence length="70" mass="8296">MMRCFIKCTMVLARPRFTDPPRSIMNKDDLGILVKIVQMTLNVYDSKDQTWNIMITKIRKIKLVKRLIVL</sequence>
<evidence type="ECO:0000313" key="1">
    <source>
        <dbReference type="Proteomes" id="UP000887540"/>
    </source>
</evidence>
<accession>A0A914ER62</accession>
<evidence type="ECO:0000313" key="2">
    <source>
        <dbReference type="WBParaSite" id="ACRNAN_scaffold994.g22155.t1"/>
    </source>
</evidence>
<name>A0A914ER62_9BILA</name>
<reference evidence="2" key="1">
    <citation type="submission" date="2022-11" db="UniProtKB">
        <authorList>
            <consortium name="WormBaseParasite"/>
        </authorList>
    </citation>
    <scope>IDENTIFICATION</scope>
</reference>
<keyword evidence="1" id="KW-1185">Reference proteome</keyword>
<dbReference type="AlphaFoldDB" id="A0A914ER62"/>